<dbReference type="InterPro" id="IPR036265">
    <property type="entry name" value="HIT-like_sf"/>
</dbReference>
<name>A0A7R9Q6P0_9ACAR</name>
<evidence type="ECO:0000313" key="2">
    <source>
        <dbReference type="Proteomes" id="UP000759131"/>
    </source>
</evidence>
<dbReference type="EMBL" id="CAJPIZ010014471">
    <property type="protein sequence ID" value="CAG2114786.1"/>
    <property type="molecule type" value="Genomic_DNA"/>
</dbReference>
<dbReference type="OrthoDB" id="6527682at2759"/>
<proteinExistence type="predicted"/>
<dbReference type="InterPro" id="IPR036375">
    <property type="entry name" value="Hemopexin-like_dom_sf"/>
</dbReference>
<feature type="non-terminal residue" evidence="1">
    <location>
        <position position="1"/>
    </location>
</feature>
<dbReference type="SUPFAM" id="SSF54197">
    <property type="entry name" value="HIT-like"/>
    <property type="match status" value="1"/>
</dbReference>
<dbReference type="SUPFAM" id="SSF50923">
    <property type="entry name" value="Hemopexin-like domain"/>
    <property type="match status" value="1"/>
</dbReference>
<sequence>MQVMSGVGDMGSDSASDGVVQRGCPFCAIANKHSSNETTLLYEDNNYVVIQDIREAVDNHYLLITKKHIKPSLLVVTAVMANQTTNWSDICNQIQSGNYKTVRLTDSRMQLFCGQQSYTFTIGDIRSAQITQISNLYPFDLSPIDECFENNGKVYYIRNNELIQYNGLDVNSYHWNQNQPSIPCLIIKKNGQTIGFFVPNNSCSYSSGQSMSTTNDIQVIAYGSASSVSMSS</sequence>
<organism evidence="1">
    <name type="scientific">Medioppia subpectinata</name>
    <dbReference type="NCBI Taxonomy" id="1979941"/>
    <lineage>
        <taxon>Eukaryota</taxon>
        <taxon>Metazoa</taxon>
        <taxon>Ecdysozoa</taxon>
        <taxon>Arthropoda</taxon>
        <taxon>Chelicerata</taxon>
        <taxon>Arachnida</taxon>
        <taxon>Acari</taxon>
        <taxon>Acariformes</taxon>
        <taxon>Sarcoptiformes</taxon>
        <taxon>Oribatida</taxon>
        <taxon>Brachypylina</taxon>
        <taxon>Oppioidea</taxon>
        <taxon>Oppiidae</taxon>
        <taxon>Medioppia</taxon>
    </lineage>
</organism>
<dbReference type="AlphaFoldDB" id="A0A7R9Q6P0"/>
<protein>
    <submittedName>
        <fullName evidence="1">Uncharacterized protein</fullName>
    </submittedName>
</protein>
<reference evidence="1" key="1">
    <citation type="submission" date="2020-11" db="EMBL/GenBank/DDBJ databases">
        <authorList>
            <person name="Tran Van P."/>
        </authorList>
    </citation>
    <scope>NUCLEOTIDE SEQUENCE</scope>
</reference>
<gene>
    <name evidence="1" type="ORF">OSB1V03_LOCUS14752</name>
</gene>
<dbReference type="Gene3D" id="3.30.428.10">
    <property type="entry name" value="HIT-like"/>
    <property type="match status" value="1"/>
</dbReference>
<evidence type="ECO:0000313" key="1">
    <source>
        <dbReference type="EMBL" id="CAD7634356.1"/>
    </source>
</evidence>
<keyword evidence="2" id="KW-1185">Reference proteome</keyword>
<dbReference type="Proteomes" id="UP000759131">
    <property type="component" value="Unassembled WGS sequence"/>
</dbReference>
<dbReference type="Pfam" id="PF11969">
    <property type="entry name" value="DcpS_C"/>
    <property type="match status" value="1"/>
</dbReference>
<accession>A0A7R9Q6P0</accession>
<dbReference type="EMBL" id="OC869046">
    <property type="protein sequence ID" value="CAD7634356.1"/>
    <property type="molecule type" value="Genomic_DNA"/>
</dbReference>